<organism evidence="1 2">
    <name type="scientific">Senna tora</name>
    <dbReference type="NCBI Taxonomy" id="362788"/>
    <lineage>
        <taxon>Eukaryota</taxon>
        <taxon>Viridiplantae</taxon>
        <taxon>Streptophyta</taxon>
        <taxon>Embryophyta</taxon>
        <taxon>Tracheophyta</taxon>
        <taxon>Spermatophyta</taxon>
        <taxon>Magnoliopsida</taxon>
        <taxon>eudicotyledons</taxon>
        <taxon>Gunneridae</taxon>
        <taxon>Pentapetalae</taxon>
        <taxon>rosids</taxon>
        <taxon>fabids</taxon>
        <taxon>Fabales</taxon>
        <taxon>Fabaceae</taxon>
        <taxon>Caesalpinioideae</taxon>
        <taxon>Cassia clade</taxon>
        <taxon>Senna</taxon>
    </lineage>
</organism>
<accession>A0A834TIL1</accession>
<dbReference type="OrthoDB" id="1739513at2759"/>
<proteinExistence type="predicted"/>
<dbReference type="PANTHER" id="PTHR48475:SF2">
    <property type="entry name" value="RIBONUCLEASE H"/>
    <property type="match status" value="1"/>
</dbReference>
<gene>
    <name evidence="1" type="ORF">G2W53_027367</name>
</gene>
<name>A0A834TIL1_9FABA</name>
<dbReference type="PANTHER" id="PTHR48475">
    <property type="entry name" value="RIBONUCLEASE H"/>
    <property type="match status" value="1"/>
</dbReference>
<dbReference type="Gene3D" id="1.10.340.70">
    <property type="match status" value="1"/>
</dbReference>
<dbReference type="AlphaFoldDB" id="A0A834TIL1"/>
<sequence length="237" mass="27174">MVPIKRYIEKEEIEEGGDKAAMKRKSARYYIENGRLYRRGFSEPSLQCVPEDEMSYILREAHEGRCGAQQEAIIPIEIGVTTDRVEKGESMNEEENQEALRVNLDLIEEERDIATLQFTGYKEKQKKSNDPILRAETEDSSFSNRYDAAAAVRGKFSCVSDREAMNFVYTYGPRALHDVVAQDLRTLYCHSFYCEFSNKVEEYDGVTYANNAKLVQDAREVLAIAKEMKADLACRQC</sequence>
<dbReference type="EMBL" id="JAAIUW010000008">
    <property type="protein sequence ID" value="KAF7821912.1"/>
    <property type="molecule type" value="Genomic_DNA"/>
</dbReference>
<protein>
    <submittedName>
        <fullName evidence="1">Gag-pol polyprotein</fullName>
    </submittedName>
</protein>
<dbReference type="Proteomes" id="UP000634136">
    <property type="component" value="Unassembled WGS sequence"/>
</dbReference>
<evidence type="ECO:0000313" key="2">
    <source>
        <dbReference type="Proteomes" id="UP000634136"/>
    </source>
</evidence>
<reference evidence="1" key="1">
    <citation type="submission" date="2020-09" db="EMBL/GenBank/DDBJ databases">
        <title>Genome-Enabled Discovery of Anthraquinone Biosynthesis in Senna tora.</title>
        <authorList>
            <person name="Kang S.-H."/>
            <person name="Pandey R.P."/>
            <person name="Lee C.-M."/>
            <person name="Sim J.-S."/>
            <person name="Jeong J.-T."/>
            <person name="Choi B.-S."/>
            <person name="Jung M."/>
            <person name="Ginzburg D."/>
            <person name="Zhao K."/>
            <person name="Won S.Y."/>
            <person name="Oh T.-J."/>
            <person name="Yu Y."/>
            <person name="Kim N.-H."/>
            <person name="Lee O.R."/>
            <person name="Lee T.-H."/>
            <person name="Bashyal P."/>
            <person name="Kim T.-S."/>
            <person name="Lee W.-H."/>
            <person name="Kawkins C."/>
            <person name="Kim C.-K."/>
            <person name="Kim J.S."/>
            <person name="Ahn B.O."/>
            <person name="Rhee S.Y."/>
            <person name="Sohng J.K."/>
        </authorList>
    </citation>
    <scope>NUCLEOTIDE SEQUENCE</scope>
    <source>
        <tissue evidence="1">Leaf</tissue>
    </source>
</reference>
<comment type="caution">
    <text evidence="1">The sequence shown here is derived from an EMBL/GenBank/DDBJ whole genome shotgun (WGS) entry which is preliminary data.</text>
</comment>
<evidence type="ECO:0000313" key="1">
    <source>
        <dbReference type="EMBL" id="KAF7821912.1"/>
    </source>
</evidence>
<keyword evidence="2" id="KW-1185">Reference proteome</keyword>